<organism evidence="1 2">
    <name type="scientific">Sphaeroforma arctica JP610</name>
    <dbReference type="NCBI Taxonomy" id="667725"/>
    <lineage>
        <taxon>Eukaryota</taxon>
        <taxon>Ichthyosporea</taxon>
        <taxon>Ichthyophonida</taxon>
        <taxon>Sphaeroforma</taxon>
    </lineage>
</organism>
<dbReference type="InterPro" id="IPR015915">
    <property type="entry name" value="Kelch-typ_b-propeller"/>
</dbReference>
<name>A0A0L0FDB6_9EUKA</name>
<keyword evidence="2" id="KW-1185">Reference proteome</keyword>
<dbReference type="STRING" id="667725.A0A0L0FDB6"/>
<dbReference type="AlphaFoldDB" id="A0A0L0FDB6"/>
<accession>A0A0L0FDB6</accession>
<dbReference type="GeneID" id="25913207"/>
<reference evidence="1 2" key="1">
    <citation type="submission" date="2011-02" db="EMBL/GenBank/DDBJ databases">
        <title>The Genome Sequence of Sphaeroforma arctica JP610.</title>
        <authorList>
            <consortium name="The Broad Institute Genome Sequencing Platform"/>
            <person name="Russ C."/>
            <person name="Cuomo C."/>
            <person name="Young S.K."/>
            <person name="Zeng Q."/>
            <person name="Gargeya S."/>
            <person name="Alvarado L."/>
            <person name="Berlin A."/>
            <person name="Chapman S.B."/>
            <person name="Chen Z."/>
            <person name="Freedman E."/>
            <person name="Gellesch M."/>
            <person name="Goldberg J."/>
            <person name="Griggs A."/>
            <person name="Gujja S."/>
            <person name="Heilman E."/>
            <person name="Heiman D."/>
            <person name="Howarth C."/>
            <person name="Mehta T."/>
            <person name="Neiman D."/>
            <person name="Pearson M."/>
            <person name="Roberts A."/>
            <person name="Saif S."/>
            <person name="Shea T."/>
            <person name="Shenoy N."/>
            <person name="Sisk P."/>
            <person name="Stolte C."/>
            <person name="Sykes S."/>
            <person name="White J."/>
            <person name="Yandava C."/>
            <person name="Burger G."/>
            <person name="Gray M.W."/>
            <person name="Holland P.W.H."/>
            <person name="King N."/>
            <person name="Lang F.B.F."/>
            <person name="Roger A.J."/>
            <person name="Ruiz-Trillo I."/>
            <person name="Haas B."/>
            <person name="Nusbaum C."/>
            <person name="Birren B."/>
        </authorList>
    </citation>
    <scope>NUCLEOTIDE SEQUENCE [LARGE SCALE GENOMIC DNA]</scope>
    <source>
        <strain evidence="1 2">JP610</strain>
    </source>
</reference>
<sequence length="52" mass="5796">MSVVRWRLINNHTDGRALRPRHGHQAVSCGTDIYVYGGGNEGILDDLLVFDT</sequence>
<dbReference type="Gene3D" id="2.120.10.80">
    <property type="entry name" value="Kelch-type beta propeller"/>
    <property type="match status" value="1"/>
</dbReference>
<gene>
    <name evidence="1" type="ORF">SARC_12703</name>
</gene>
<dbReference type="OrthoDB" id="10001928at2759"/>
<dbReference type="Proteomes" id="UP000054560">
    <property type="component" value="Unassembled WGS sequence"/>
</dbReference>
<dbReference type="RefSeq" id="XP_014148661.1">
    <property type="nucleotide sequence ID" value="XM_014293186.1"/>
</dbReference>
<dbReference type="Pfam" id="PF01344">
    <property type="entry name" value="Kelch_1"/>
    <property type="match status" value="1"/>
</dbReference>
<proteinExistence type="predicted"/>
<evidence type="ECO:0000313" key="1">
    <source>
        <dbReference type="EMBL" id="KNC74759.1"/>
    </source>
</evidence>
<feature type="non-terminal residue" evidence="1">
    <location>
        <position position="52"/>
    </location>
</feature>
<dbReference type="EMBL" id="KQ244112">
    <property type="protein sequence ID" value="KNC74759.1"/>
    <property type="molecule type" value="Genomic_DNA"/>
</dbReference>
<evidence type="ECO:0000313" key="2">
    <source>
        <dbReference type="Proteomes" id="UP000054560"/>
    </source>
</evidence>
<protein>
    <submittedName>
        <fullName evidence="1">Uncharacterized protein</fullName>
    </submittedName>
</protein>
<dbReference type="SUPFAM" id="SSF117281">
    <property type="entry name" value="Kelch motif"/>
    <property type="match status" value="1"/>
</dbReference>
<dbReference type="InterPro" id="IPR006652">
    <property type="entry name" value="Kelch_1"/>
</dbReference>